<accession>A0A842E833</accession>
<proteinExistence type="predicted"/>
<dbReference type="EMBL" id="JAARYY010000006">
    <property type="protein sequence ID" value="MBC2244631.1"/>
    <property type="molecule type" value="Genomic_DNA"/>
</dbReference>
<dbReference type="InterPro" id="IPR014710">
    <property type="entry name" value="RmlC-like_jellyroll"/>
</dbReference>
<dbReference type="Gene3D" id="2.60.120.10">
    <property type="entry name" value="Jelly Rolls"/>
    <property type="match status" value="1"/>
</dbReference>
<name>A0A842E833_9LIST</name>
<dbReference type="RefSeq" id="WP_185370552.1">
    <property type="nucleotide sequence ID" value="NZ_JAAROT010000003.1"/>
</dbReference>
<dbReference type="SUPFAM" id="SSF46785">
    <property type="entry name" value="Winged helix' DNA-binding domain"/>
    <property type="match status" value="1"/>
</dbReference>
<reference evidence="3 4" key="1">
    <citation type="submission" date="2020-03" db="EMBL/GenBank/DDBJ databases">
        <title>Soil Listeria distribution.</title>
        <authorList>
            <person name="Liao J."/>
            <person name="Wiedmann M."/>
        </authorList>
    </citation>
    <scope>NUCLEOTIDE SEQUENCE [LARGE SCALE GENOMIC DNA]</scope>
    <source>
        <strain evidence="2 4">FSL L7-0153</strain>
        <strain evidence="1 3">FSL L7-1816</strain>
    </source>
</reference>
<dbReference type="Proteomes" id="UP000550367">
    <property type="component" value="Unassembled WGS sequence"/>
</dbReference>
<sequence length="223" mass="25602">MGLMELYNQDTIEQDFHPRKLLELLLADNNFSIHKERVTFGRGDEIILESVQVESPYVYAVEIGVGALYIGNQIIDFVGEGDFMGLHHSQGAQNTQMYGEVLTGKMVVWRFLLSDVIAKIMSIQEGYLYHYNYMRMMYERYALKIITSSDTNQQKVESMLQTIVKRFGTERTENHIKLPKCFTRGVIANYIGISNTTLSGVLTQLEKEKILLFKSRNILVLAN</sequence>
<comment type="caution">
    <text evidence="1">The sequence shown here is derived from an EMBL/GenBank/DDBJ whole genome shotgun (WGS) entry which is preliminary data.</text>
</comment>
<evidence type="ECO:0000313" key="3">
    <source>
        <dbReference type="Proteomes" id="UP000543379"/>
    </source>
</evidence>
<protein>
    <submittedName>
        <fullName evidence="1">Crp/Fnr family transcriptional regulator</fullName>
    </submittedName>
</protein>
<dbReference type="AlphaFoldDB" id="A0A842E833"/>
<dbReference type="InterPro" id="IPR036390">
    <property type="entry name" value="WH_DNA-bd_sf"/>
</dbReference>
<gene>
    <name evidence="1" type="ORF">HB811_09655</name>
    <name evidence="2" type="ORF">HCB25_11180</name>
</gene>
<evidence type="ECO:0000313" key="2">
    <source>
        <dbReference type="EMBL" id="MBC2244631.1"/>
    </source>
</evidence>
<evidence type="ECO:0000313" key="4">
    <source>
        <dbReference type="Proteomes" id="UP000550367"/>
    </source>
</evidence>
<dbReference type="EMBL" id="JAAROV010000002">
    <property type="protein sequence ID" value="MBC1317042.1"/>
    <property type="molecule type" value="Genomic_DNA"/>
</dbReference>
<organism evidence="1 3">
    <name type="scientific">Listeria booriae</name>
    <dbReference type="NCBI Taxonomy" id="1552123"/>
    <lineage>
        <taxon>Bacteria</taxon>
        <taxon>Bacillati</taxon>
        <taxon>Bacillota</taxon>
        <taxon>Bacilli</taxon>
        <taxon>Bacillales</taxon>
        <taxon>Listeriaceae</taxon>
        <taxon>Listeria</taxon>
    </lineage>
</organism>
<dbReference type="Proteomes" id="UP000543379">
    <property type="component" value="Unassembled WGS sequence"/>
</dbReference>
<evidence type="ECO:0000313" key="1">
    <source>
        <dbReference type="EMBL" id="MBC1317042.1"/>
    </source>
</evidence>